<feature type="compositionally biased region" description="Low complexity" evidence="1">
    <location>
        <begin position="51"/>
        <end position="62"/>
    </location>
</feature>
<organism evidence="2 3">
    <name type="scientific">Dissostichus mawsoni</name>
    <name type="common">Antarctic cod</name>
    <dbReference type="NCBI Taxonomy" id="36200"/>
    <lineage>
        <taxon>Eukaryota</taxon>
        <taxon>Metazoa</taxon>
        <taxon>Chordata</taxon>
        <taxon>Craniata</taxon>
        <taxon>Vertebrata</taxon>
        <taxon>Euteleostomi</taxon>
        <taxon>Actinopterygii</taxon>
        <taxon>Neopterygii</taxon>
        <taxon>Teleostei</taxon>
        <taxon>Neoteleostei</taxon>
        <taxon>Acanthomorphata</taxon>
        <taxon>Eupercaria</taxon>
        <taxon>Perciformes</taxon>
        <taxon>Notothenioidei</taxon>
        <taxon>Nototheniidae</taxon>
        <taxon>Dissostichus</taxon>
    </lineage>
</organism>
<evidence type="ECO:0000256" key="1">
    <source>
        <dbReference type="SAM" id="MobiDB-lite"/>
    </source>
</evidence>
<reference evidence="2 3" key="1">
    <citation type="submission" date="2020-03" db="EMBL/GenBank/DDBJ databases">
        <title>Dissostichus mawsoni Genome sequencing and assembly.</title>
        <authorList>
            <person name="Park H."/>
        </authorList>
    </citation>
    <scope>NUCLEOTIDE SEQUENCE [LARGE SCALE GENOMIC DNA]</scope>
    <source>
        <strain evidence="2">DM0001</strain>
        <tissue evidence="2">Muscle</tissue>
    </source>
</reference>
<dbReference type="Proteomes" id="UP000518266">
    <property type="component" value="Unassembled WGS sequence"/>
</dbReference>
<evidence type="ECO:0000313" key="3">
    <source>
        <dbReference type="Proteomes" id="UP000518266"/>
    </source>
</evidence>
<comment type="caution">
    <text evidence="2">The sequence shown here is derived from an EMBL/GenBank/DDBJ whole genome shotgun (WGS) entry which is preliminary data.</text>
</comment>
<keyword evidence="3" id="KW-1185">Reference proteome</keyword>
<gene>
    <name evidence="2" type="ORF">F7725_005188</name>
</gene>
<proteinExistence type="predicted"/>
<dbReference type="EMBL" id="JAAKFY010000009">
    <property type="protein sequence ID" value="KAF3851833.1"/>
    <property type="molecule type" value="Genomic_DNA"/>
</dbReference>
<dbReference type="AlphaFoldDB" id="A0A7J5YRQ1"/>
<accession>A0A7J5YRQ1</accession>
<protein>
    <submittedName>
        <fullName evidence="2">Uncharacterized protein</fullName>
    </submittedName>
</protein>
<name>A0A7J5YRQ1_DISMA</name>
<feature type="region of interest" description="Disordered" evidence="1">
    <location>
        <begin position="33"/>
        <end position="67"/>
    </location>
</feature>
<evidence type="ECO:0000313" key="2">
    <source>
        <dbReference type="EMBL" id="KAF3851833.1"/>
    </source>
</evidence>
<sequence length="98" mass="10899">MADHTHMMMRNDTPKMPRGRVAALRRKEPMVKPRFNTSSCSVQLARPRSPPRMMSSEPQPSSTAEKSRFSMMAVTAIHHLLLKAWAKLGAIAAAGQEV</sequence>